<dbReference type="SMART" id="SM00382">
    <property type="entry name" value="AAA"/>
    <property type="match status" value="1"/>
</dbReference>
<evidence type="ECO:0000313" key="11">
    <source>
        <dbReference type="EMBL" id="GGH83609.1"/>
    </source>
</evidence>
<dbReference type="InterPro" id="IPR003593">
    <property type="entry name" value="AAA+_ATPase"/>
</dbReference>
<dbReference type="SUPFAM" id="SSF52540">
    <property type="entry name" value="P-loop containing nucleoside triphosphate hydrolases"/>
    <property type="match status" value="1"/>
</dbReference>
<dbReference type="Pfam" id="PF13476">
    <property type="entry name" value="AAA_23"/>
    <property type="match status" value="1"/>
</dbReference>
<keyword evidence="5" id="KW-0547">Nucleotide-binding</keyword>
<evidence type="ECO:0000256" key="3">
    <source>
        <dbReference type="ARBA" id="ARBA00022475"/>
    </source>
</evidence>
<keyword evidence="12" id="KW-1185">Reference proteome</keyword>
<evidence type="ECO:0000313" key="12">
    <source>
        <dbReference type="Proteomes" id="UP000605427"/>
    </source>
</evidence>
<dbReference type="RefSeq" id="WP_172247825.1">
    <property type="nucleotide sequence ID" value="NZ_BMDD01000004.1"/>
</dbReference>
<keyword evidence="2" id="KW-0813">Transport</keyword>
<sequence length="261" mass="29714">MSKIGRNPGGADRRYLRRAELLREKIEQPEMYPFNLPAVKELESIDFHDRVTYIIGENGVGKSTLLEAIAVAWGFNAEGGTLNFNFATAETHSPLHRHLRLIRGTARPKDGFFFRAESYYNVATAIDELDQDSEPRTRIIDSYGGRSLHEQSHGEAFFATFMHRFGSNGLFILDEPEAALSPVRQLAMLTRIHELARSGGQFIISTHSPLLMAYPHCRLYNLTAGGIQECGLEETEHYIVTREFLNNREQMLERLLNDEEE</sequence>
<gene>
    <name evidence="11" type="ORF">GCM10007362_36730</name>
</gene>
<evidence type="ECO:0000256" key="1">
    <source>
        <dbReference type="ARBA" id="ARBA00004202"/>
    </source>
</evidence>
<evidence type="ECO:0000256" key="9">
    <source>
        <dbReference type="ARBA" id="ARBA00023136"/>
    </source>
</evidence>
<proteinExistence type="predicted"/>
<dbReference type="InterPro" id="IPR003439">
    <property type="entry name" value="ABC_transporter-like_ATP-bd"/>
</dbReference>
<evidence type="ECO:0000256" key="2">
    <source>
        <dbReference type="ARBA" id="ARBA00022448"/>
    </source>
</evidence>
<keyword evidence="9" id="KW-0472">Membrane</keyword>
<dbReference type="PANTHER" id="PTHR42771">
    <property type="entry name" value="IRON(3+)-HYDROXAMATE IMPORT ATP-BINDING PROTEIN FHUC"/>
    <property type="match status" value="1"/>
</dbReference>
<evidence type="ECO:0000256" key="7">
    <source>
        <dbReference type="ARBA" id="ARBA00023004"/>
    </source>
</evidence>
<dbReference type="PANTHER" id="PTHR42771:SF2">
    <property type="entry name" value="IRON(3+)-HYDROXAMATE IMPORT ATP-BINDING PROTEIN FHUC"/>
    <property type="match status" value="1"/>
</dbReference>
<dbReference type="Gene3D" id="3.40.50.300">
    <property type="entry name" value="P-loop containing nucleotide triphosphate hydrolases"/>
    <property type="match status" value="2"/>
</dbReference>
<evidence type="ECO:0000256" key="5">
    <source>
        <dbReference type="ARBA" id="ARBA00022741"/>
    </source>
</evidence>
<dbReference type="EMBL" id="BMDD01000004">
    <property type="protein sequence ID" value="GGH83609.1"/>
    <property type="molecule type" value="Genomic_DNA"/>
</dbReference>
<evidence type="ECO:0000259" key="10">
    <source>
        <dbReference type="PROSITE" id="PS50893"/>
    </source>
</evidence>
<feature type="domain" description="ABC transporter" evidence="10">
    <location>
        <begin position="16"/>
        <end position="249"/>
    </location>
</feature>
<keyword evidence="6" id="KW-0067">ATP-binding</keyword>
<dbReference type="PROSITE" id="PS50893">
    <property type="entry name" value="ABC_TRANSPORTER_2"/>
    <property type="match status" value="1"/>
</dbReference>
<dbReference type="InterPro" id="IPR003959">
    <property type="entry name" value="ATPase_AAA_core"/>
</dbReference>
<keyword evidence="8" id="KW-0406">Ion transport</keyword>
<organism evidence="11 12">
    <name type="scientific">Saccharibacillus endophyticus</name>
    <dbReference type="NCBI Taxonomy" id="2060666"/>
    <lineage>
        <taxon>Bacteria</taxon>
        <taxon>Bacillati</taxon>
        <taxon>Bacillota</taxon>
        <taxon>Bacilli</taxon>
        <taxon>Bacillales</taxon>
        <taxon>Paenibacillaceae</taxon>
        <taxon>Saccharibacillus</taxon>
    </lineage>
</organism>
<evidence type="ECO:0000256" key="4">
    <source>
        <dbReference type="ARBA" id="ARBA00022496"/>
    </source>
</evidence>
<dbReference type="InterPro" id="IPR051535">
    <property type="entry name" value="Siderophore_ABC-ATPase"/>
</dbReference>
<dbReference type="InterPro" id="IPR038729">
    <property type="entry name" value="Rad50/SbcC_AAA"/>
</dbReference>
<reference evidence="12" key="1">
    <citation type="journal article" date="2019" name="Int. J. Syst. Evol. Microbiol.">
        <title>The Global Catalogue of Microorganisms (GCM) 10K type strain sequencing project: providing services to taxonomists for standard genome sequencing and annotation.</title>
        <authorList>
            <consortium name="The Broad Institute Genomics Platform"/>
            <consortium name="The Broad Institute Genome Sequencing Center for Infectious Disease"/>
            <person name="Wu L."/>
            <person name="Ma J."/>
        </authorList>
    </citation>
    <scope>NUCLEOTIDE SEQUENCE [LARGE SCALE GENOMIC DNA]</scope>
    <source>
        <strain evidence="12">CCM 8702</strain>
    </source>
</reference>
<dbReference type="Proteomes" id="UP000605427">
    <property type="component" value="Unassembled WGS sequence"/>
</dbReference>
<keyword evidence="4" id="KW-0410">Iron transport</keyword>
<accession>A0ABQ2A002</accession>
<protein>
    <submittedName>
        <fullName evidence="11">ATPase AAA</fullName>
    </submittedName>
</protein>
<comment type="caution">
    <text evidence="11">The sequence shown here is derived from an EMBL/GenBank/DDBJ whole genome shotgun (WGS) entry which is preliminary data.</text>
</comment>
<evidence type="ECO:0000256" key="6">
    <source>
        <dbReference type="ARBA" id="ARBA00022840"/>
    </source>
</evidence>
<comment type="subcellular location">
    <subcellularLocation>
        <location evidence="1">Cell membrane</location>
        <topology evidence="1">Peripheral membrane protein</topology>
    </subcellularLocation>
</comment>
<keyword evidence="3" id="KW-1003">Cell membrane</keyword>
<name>A0ABQ2A002_9BACL</name>
<evidence type="ECO:0000256" key="8">
    <source>
        <dbReference type="ARBA" id="ARBA00023065"/>
    </source>
</evidence>
<keyword evidence="7" id="KW-0408">Iron</keyword>
<dbReference type="Pfam" id="PF13304">
    <property type="entry name" value="AAA_21"/>
    <property type="match status" value="1"/>
</dbReference>
<dbReference type="InterPro" id="IPR027417">
    <property type="entry name" value="P-loop_NTPase"/>
</dbReference>